<evidence type="ECO:0000313" key="2">
    <source>
        <dbReference type="EMBL" id="WVX92030.1"/>
    </source>
</evidence>
<reference evidence="2 3" key="1">
    <citation type="submission" date="2024-01" db="EMBL/GenBank/DDBJ databases">
        <authorList>
            <person name="Wang Y."/>
            <person name="Lin M."/>
        </authorList>
    </citation>
    <scope>NUCLEOTIDE SEQUENCE [LARGE SCALE GENOMIC DNA]</scope>
</reference>
<accession>A0ABZ2CMU8</accession>
<keyword evidence="1" id="KW-0175">Coiled coil</keyword>
<protein>
    <submittedName>
        <fullName evidence="2">Uncharacterized protein</fullName>
    </submittedName>
</protein>
<keyword evidence="3" id="KW-1185">Reference proteome</keyword>
<dbReference type="Proteomes" id="UP001342544">
    <property type="component" value="Segment"/>
</dbReference>
<evidence type="ECO:0000313" key="3">
    <source>
        <dbReference type="Proteomes" id="UP001342544"/>
    </source>
</evidence>
<proteinExistence type="predicted"/>
<evidence type="ECO:0000256" key="1">
    <source>
        <dbReference type="SAM" id="Coils"/>
    </source>
</evidence>
<sequence length="142" mass="15641">MKIVAYNVLRSSGTLYRLKDVHTGIEYPNLLTAEQIRSEVVVEAARTYIAMRHIEQTRAQLAAVSPLAGSLFDLLKWAGAGCRDSTPASEPVAESAVTVGERRLLLDKIEQLQRANAGLQERNDRQTRIIQAVQGAVRGDVQ</sequence>
<organism evidence="2 3">
    <name type="scientific">Aeromonas phage phiA014L</name>
    <dbReference type="NCBI Taxonomy" id="3119844"/>
    <lineage>
        <taxon>Viruses</taxon>
        <taxon>Duplodnaviria</taxon>
        <taxon>Heunggongvirae</taxon>
        <taxon>Uroviricota</taxon>
        <taxon>Caudoviricetes</taxon>
        <taxon>Autographivirales</taxon>
        <taxon>Autonotataviridae</taxon>
        <taxon>Melnykvirinae</taxon>
        <taxon>Ahphunavirus</taxon>
        <taxon>Ahphunavirus A014L</taxon>
    </lineage>
</organism>
<dbReference type="EMBL" id="PP226938">
    <property type="protein sequence ID" value="WVX92030.1"/>
    <property type="molecule type" value="Genomic_DNA"/>
</dbReference>
<feature type="coiled-coil region" evidence="1">
    <location>
        <begin position="102"/>
        <end position="129"/>
    </location>
</feature>
<name>A0ABZ2CMU8_9CAUD</name>